<evidence type="ECO:0000313" key="3">
    <source>
        <dbReference type="EMBL" id="MEE2037939.1"/>
    </source>
</evidence>
<evidence type="ECO:0008006" key="5">
    <source>
        <dbReference type="Google" id="ProtNLM"/>
    </source>
</evidence>
<keyword evidence="2" id="KW-0472">Membrane</keyword>
<evidence type="ECO:0000256" key="1">
    <source>
        <dbReference type="SAM" id="MobiDB-lite"/>
    </source>
</evidence>
<gene>
    <name evidence="3" type="ORF">Q8791_11995</name>
</gene>
<comment type="caution">
    <text evidence="3">The sequence shown here is derived from an EMBL/GenBank/DDBJ whole genome shotgun (WGS) entry which is preliminary data.</text>
</comment>
<dbReference type="EMBL" id="JAUZMY010000010">
    <property type="protein sequence ID" value="MEE2037939.1"/>
    <property type="molecule type" value="Genomic_DNA"/>
</dbReference>
<name>A0ABU7K6S1_9ACTN</name>
<evidence type="ECO:0000256" key="2">
    <source>
        <dbReference type="SAM" id="Phobius"/>
    </source>
</evidence>
<protein>
    <recommendedName>
        <fullName evidence="5">Serine/arginine repetitive matrix protein 2</fullName>
    </recommendedName>
</protein>
<evidence type="ECO:0000313" key="4">
    <source>
        <dbReference type="Proteomes" id="UP001356095"/>
    </source>
</evidence>
<proteinExistence type="predicted"/>
<organism evidence="3 4">
    <name type="scientific">Nocardiopsis codii</name>
    <dbReference type="NCBI Taxonomy" id="3065942"/>
    <lineage>
        <taxon>Bacteria</taxon>
        <taxon>Bacillati</taxon>
        <taxon>Actinomycetota</taxon>
        <taxon>Actinomycetes</taxon>
        <taxon>Streptosporangiales</taxon>
        <taxon>Nocardiopsidaceae</taxon>
        <taxon>Nocardiopsis</taxon>
    </lineage>
</organism>
<feature type="compositionally biased region" description="Acidic residues" evidence="1">
    <location>
        <begin position="113"/>
        <end position="128"/>
    </location>
</feature>
<keyword evidence="4" id="KW-1185">Reference proteome</keyword>
<dbReference type="Proteomes" id="UP001356095">
    <property type="component" value="Unassembled WGS sequence"/>
</dbReference>
<dbReference type="RefSeq" id="WP_330091730.1">
    <property type="nucleotide sequence ID" value="NZ_JAUZMY010000010.1"/>
</dbReference>
<keyword evidence="2" id="KW-0812">Transmembrane</keyword>
<reference evidence="3 4" key="1">
    <citation type="submission" date="2023-08" db="EMBL/GenBank/DDBJ databases">
        <authorList>
            <person name="Girao M."/>
            <person name="Carvalho M.F."/>
        </authorList>
    </citation>
    <scope>NUCLEOTIDE SEQUENCE [LARGE SCALE GENOMIC DNA]</scope>
    <source>
        <strain evidence="3 4">CT-R113</strain>
    </source>
</reference>
<feature type="region of interest" description="Disordered" evidence="1">
    <location>
        <begin position="1"/>
        <end position="29"/>
    </location>
</feature>
<feature type="compositionally biased region" description="Gly residues" evidence="1">
    <location>
        <begin position="84"/>
        <end position="95"/>
    </location>
</feature>
<feature type="region of interest" description="Disordered" evidence="1">
    <location>
        <begin position="59"/>
        <end position="139"/>
    </location>
</feature>
<sequence length="278" mass="29364">MPDSTGARWDADQQRWAEGARPGPAGLGTPPQPNIPALVLVSLVVLLVVVAVGIRVGASAENGSPTADGAGSTDPSDEAPSGEPTGGGCESGSVGGHCDAEEDQEGFGNREAAEEDLEGEPPEEEEAPAPDGYELRTDSNGFELHVPEGWQREDEGPPEGVFYLQDGRRDLIQIAGFEGAHDSPQEAMDALESGVRGNAGFFSYEQDYLGGESLAVELNYVYDHSELGTRDVYARTFLGGDGEVYAVLAAGSDDDWQLTQERYQTAADSFCVTGYDCP</sequence>
<accession>A0ABU7K6S1</accession>
<feature type="transmembrane region" description="Helical" evidence="2">
    <location>
        <begin position="35"/>
        <end position="54"/>
    </location>
</feature>
<keyword evidence="2" id="KW-1133">Transmembrane helix</keyword>